<accession>A0A2R8AJH4</accession>
<organism evidence="1 2">
    <name type="scientific">Aliiroseovarius pelagivivens</name>
    <dbReference type="NCBI Taxonomy" id="1639690"/>
    <lineage>
        <taxon>Bacteria</taxon>
        <taxon>Pseudomonadati</taxon>
        <taxon>Pseudomonadota</taxon>
        <taxon>Alphaproteobacteria</taxon>
        <taxon>Rhodobacterales</taxon>
        <taxon>Paracoccaceae</taxon>
        <taxon>Aliiroseovarius</taxon>
    </lineage>
</organism>
<dbReference type="AlphaFoldDB" id="A0A2R8AJH4"/>
<evidence type="ECO:0000313" key="1">
    <source>
        <dbReference type="EMBL" id="SPF76004.1"/>
    </source>
</evidence>
<protein>
    <recommendedName>
        <fullName evidence="3">DUF1127 domain-containing protein</fullName>
    </recommendedName>
</protein>
<evidence type="ECO:0000313" key="2">
    <source>
        <dbReference type="Proteomes" id="UP000244911"/>
    </source>
</evidence>
<reference evidence="2" key="1">
    <citation type="submission" date="2018-03" db="EMBL/GenBank/DDBJ databases">
        <authorList>
            <person name="Rodrigo-Torres L."/>
            <person name="Arahal R. D."/>
            <person name="Lucena T."/>
        </authorList>
    </citation>
    <scope>NUCLEOTIDE SEQUENCE [LARGE SCALE GENOMIC DNA]</scope>
    <source>
        <strain evidence="2">CECT 8811</strain>
    </source>
</reference>
<gene>
    <name evidence="1" type="ORF">ALP8811_01000</name>
</gene>
<dbReference type="EMBL" id="OMOI01000001">
    <property type="protein sequence ID" value="SPF76004.1"/>
    <property type="molecule type" value="Genomic_DNA"/>
</dbReference>
<name>A0A2R8AJH4_9RHOB</name>
<dbReference type="RefSeq" id="WP_108856052.1">
    <property type="nucleotide sequence ID" value="NZ_OMOI01000001.1"/>
</dbReference>
<proteinExistence type="predicted"/>
<dbReference type="Proteomes" id="UP000244911">
    <property type="component" value="Unassembled WGS sequence"/>
</dbReference>
<sequence length="69" mass="8176">MAALPQPRWSFRWIASAMKSAQKSRREKRRGRFKLIAERELRLNDHLLSDINLTTDDVKRALVSPRSWL</sequence>
<evidence type="ECO:0008006" key="3">
    <source>
        <dbReference type="Google" id="ProtNLM"/>
    </source>
</evidence>
<keyword evidence="2" id="KW-1185">Reference proteome</keyword>